<dbReference type="EMBL" id="BSUJ01000001">
    <property type="protein sequence ID" value="GMA19787.1"/>
    <property type="molecule type" value="Genomic_DNA"/>
</dbReference>
<evidence type="ECO:0000256" key="3">
    <source>
        <dbReference type="ARBA" id="ARBA00022833"/>
    </source>
</evidence>
<evidence type="ECO:0008006" key="11">
    <source>
        <dbReference type="Google" id="ProtNLM"/>
    </source>
</evidence>
<dbReference type="PROSITE" id="PS00059">
    <property type="entry name" value="ADH_ZINC"/>
    <property type="match status" value="1"/>
</dbReference>
<dbReference type="Pfam" id="PF08240">
    <property type="entry name" value="ADH_N"/>
    <property type="match status" value="1"/>
</dbReference>
<sequence length="285" mass="29665">MPHPTQQSAQPLPARMAGVRLPGDSTVEHVTVDVPTPGPGQVLLAMKASSICGSDIRAIYREHLGHGAEAYQGVVAGHEPCGQVVAVGPGARRLEVGDRVVVYHIAGCGMCAECRRGYQVACHAPFRAAHGWQRDGGHAEYLLAEEATCIPLPDNLSYEDGALVSCGFGTAWEAIEKVSLSARDRLLVTGLGPVGLATAMLARSLGVTSIVGTDVSADRRAQALELGLVDEAVAPDAVDKTVDRVTGERAARSPSTARATPRPARARCATPARGAGARSSVRAAR</sequence>
<protein>
    <recommendedName>
        <fullName evidence="11">Alcohol dehydrogenase</fullName>
    </recommendedName>
</protein>
<dbReference type="Gene3D" id="3.90.180.10">
    <property type="entry name" value="Medium-chain alcohol dehydrogenases, catalytic domain"/>
    <property type="match status" value="1"/>
</dbReference>
<reference evidence="10" key="1">
    <citation type="journal article" date="2019" name="Int. J. Syst. Evol. Microbiol.">
        <title>The Global Catalogue of Microorganisms (GCM) 10K type strain sequencing project: providing services to taxonomists for standard genome sequencing and annotation.</title>
        <authorList>
            <consortium name="The Broad Institute Genomics Platform"/>
            <consortium name="The Broad Institute Genome Sequencing Center for Infectious Disease"/>
            <person name="Wu L."/>
            <person name="Ma J."/>
        </authorList>
    </citation>
    <scope>NUCLEOTIDE SEQUENCE [LARGE SCALE GENOMIC DNA]</scope>
    <source>
        <strain evidence="10">NBRC 105830</strain>
    </source>
</reference>
<organism evidence="9 10">
    <name type="scientific">Arsenicicoccus piscis</name>
    <dbReference type="NCBI Taxonomy" id="673954"/>
    <lineage>
        <taxon>Bacteria</taxon>
        <taxon>Bacillati</taxon>
        <taxon>Actinomycetota</taxon>
        <taxon>Actinomycetes</taxon>
        <taxon>Micrococcales</taxon>
        <taxon>Intrasporangiaceae</taxon>
        <taxon>Arsenicicoccus</taxon>
    </lineage>
</organism>
<dbReference type="InterPro" id="IPR011032">
    <property type="entry name" value="GroES-like_sf"/>
</dbReference>
<feature type="region of interest" description="Disordered" evidence="6">
    <location>
        <begin position="244"/>
        <end position="285"/>
    </location>
</feature>
<comment type="cofactor">
    <cofactor evidence="1 5">
        <name>Zn(2+)</name>
        <dbReference type="ChEBI" id="CHEBI:29105"/>
    </cofactor>
</comment>
<evidence type="ECO:0000256" key="5">
    <source>
        <dbReference type="RuleBase" id="RU361277"/>
    </source>
</evidence>
<gene>
    <name evidence="9" type="ORF">GCM10025862_18080</name>
</gene>
<keyword evidence="10" id="KW-1185">Reference proteome</keyword>
<name>A0ABQ6HP76_9MICO</name>
<feature type="domain" description="Alcohol dehydrogenase-like N-terminal" evidence="8">
    <location>
        <begin position="38"/>
        <end position="154"/>
    </location>
</feature>
<evidence type="ECO:0000259" key="7">
    <source>
        <dbReference type="Pfam" id="PF00107"/>
    </source>
</evidence>
<evidence type="ECO:0000313" key="10">
    <source>
        <dbReference type="Proteomes" id="UP001157109"/>
    </source>
</evidence>
<comment type="similarity">
    <text evidence="5">Belongs to the zinc-containing alcohol dehydrogenase family.</text>
</comment>
<feature type="compositionally biased region" description="Low complexity" evidence="6">
    <location>
        <begin position="252"/>
        <end position="285"/>
    </location>
</feature>
<evidence type="ECO:0000256" key="1">
    <source>
        <dbReference type="ARBA" id="ARBA00001947"/>
    </source>
</evidence>
<comment type="caution">
    <text evidence="9">The sequence shown here is derived from an EMBL/GenBank/DDBJ whole genome shotgun (WGS) entry which is preliminary data.</text>
</comment>
<keyword evidence="4" id="KW-0560">Oxidoreductase</keyword>
<evidence type="ECO:0000313" key="9">
    <source>
        <dbReference type="EMBL" id="GMA19787.1"/>
    </source>
</evidence>
<dbReference type="Gene3D" id="3.40.50.720">
    <property type="entry name" value="NAD(P)-binding Rossmann-like Domain"/>
    <property type="match status" value="1"/>
</dbReference>
<keyword evidence="2 5" id="KW-0479">Metal-binding</keyword>
<dbReference type="InterPro" id="IPR002328">
    <property type="entry name" value="ADH_Zn_CS"/>
</dbReference>
<evidence type="ECO:0000256" key="6">
    <source>
        <dbReference type="SAM" id="MobiDB-lite"/>
    </source>
</evidence>
<dbReference type="InterPro" id="IPR013149">
    <property type="entry name" value="ADH-like_C"/>
</dbReference>
<accession>A0ABQ6HP76</accession>
<dbReference type="PANTHER" id="PTHR43401">
    <property type="entry name" value="L-THREONINE 3-DEHYDROGENASE"/>
    <property type="match status" value="1"/>
</dbReference>
<dbReference type="SUPFAM" id="SSF51735">
    <property type="entry name" value="NAD(P)-binding Rossmann-fold domains"/>
    <property type="match status" value="1"/>
</dbReference>
<dbReference type="InterPro" id="IPR050129">
    <property type="entry name" value="Zn_alcohol_dh"/>
</dbReference>
<dbReference type="InterPro" id="IPR036291">
    <property type="entry name" value="NAD(P)-bd_dom_sf"/>
</dbReference>
<proteinExistence type="inferred from homology"/>
<dbReference type="Pfam" id="PF00107">
    <property type="entry name" value="ADH_zinc_N"/>
    <property type="match status" value="1"/>
</dbReference>
<dbReference type="Proteomes" id="UP001157109">
    <property type="component" value="Unassembled WGS sequence"/>
</dbReference>
<feature type="domain" description="Alcohol dehydrogenase-like C-terminal" evidence="7">
    <location>
        <begin position="193"/>
        <end position="248"/>
    </location>
</feature>
<dbReference type="InterPro" id="IPR013154">
    <property type="entry name" value="ADH-like_N"/>
</dbReference>
<dbReference type="SUPFAM" id="SSF50129">
    <property type="entry name" value="GroES-like"/>
    <property type="match status" value="1"/>
</dbReference>
<dbReference type="PANTHER" id="PTHR43401:SF5">
    <property type="entry name" value="ALCOHOL DEHYDROGENASE-RELATED"/>
    <property type="match status" value="1"/>
</dbReference>
<evidence type="ECO:0000259" key="8">
    <source>
        <dbReference type="Pfam" id="PF08240"/>
    </source>
</evidence>
<keyword evidence="3 5" id="KW-0862">Zinc</keyword>
<evidence type="ECO:0000256" key="4">
    <source>
        <dbReference type="ARBA" id="ARBA00023002"/>
    </source>
</evidence>
<evidence type="ECO:0000256" key="2">
    <source>
        <dbReference type="ARBA" id="ARBA00022723"/>
    </source>
</evidence>